<feature type="region of interest" description="Disordered" evidence="1">
    <location>
        <begin position="1"/>
        <end position="88"/>
    </location>
</feature>
<keyword evidence="3" id="KW-1185">Reference proteome</keyword>
<reference evidence="2 3" key="1">
    <citation type="submission" date="2024-01" db="EMBL/GenBank/DDBJ databases">
        <title>A telomere-to-telomere, gap-free genome of sweet tea (Lithocarpus litseifolius).</title>
        <authorList>
            <person name="Zhou J."/>
        </authorList>
    </citation>
    <scope>NUCLEOTIDE SEQUENCE [LARGE SCALE GENOMIC DNA]</scope>
    <source>
        <strain evidence="2">Zhou-2022a</strain>
        <tissue evidence="2">Leaf</tissue>
    </source>
</reference>
<sequence>MTNDRGGTVVMDRTGTLGRPKLGSLLHSDPAMLSSNKFDDDNYNTDNNQSQNSNDNLKHSRRPSLSSAATSPGNYQSTVGSSPYNGRT</sequence>
<feature type="compositionally biased region" description="Polar residues" evidence="1">
    <location>
        <begin position="63"/>
        <end position="88"/>
    </location>
</feature>
<organism evidence="2 3">
    <name type="scientific">Lithocarpus litseifolius</name>
    <dbReference type="NCBI Taxonomy" id="425828"/>
    <lineage>
        <taxon>Eukaryota</taxon>
        <taxon>Viridiplantae</taxon>
        <taxon>Streptophyta</taxon>
        <taxon>Embryophyta</taxon>
        <taxon>Tracheophyta</taxon>
        <taxon>Spermatophyta</taxon>
        <taxon>Magnoliopsida</taxon>
        <taxon>eudicotyledons</taxon>
        <taxon>Gunneridae</taxon>
        <taxon>Pentapetalae</taxon>
        <taxon>rosids</taxon>
        <taxon>fabids</taxon>
        <taxon>Fagales</taxon>
        <taxon>Fagaceae</taxon>
        <taxon>Lithocarpus</taxon>
    </lineage>
</organism>
<name>A0AAW2DHK8_9ROSI</name>
<dbReference type="AlphaFoldDB" id="A0AAW2DHK8"/>
<accession>A0AAW2DHK8</accession>
<dbReference type="EMBL" id="JAZDWU010000003">
    <property type="protein sequence ID" value="KAL0008750.1"/>
    <property type="molecule type" value="Genomic_DNA"/>
</dbReference>
<evidence type="ECO:0000256" key="1">
    <source>
        <dbReference type="SAM" id="MobiDB-lite"/>
    </source>
</evidence>
<protein>
    <submittedName>
        <fullName evidence="2">Uncharacterized protein</fullName>
    </submittedName>
</protein>
<evidence type="ECO:0000313" key="2">
    <source>
        <dbReference type="EMBL" id="KAL0008750.1"/>
    </source>
</evidence>
<gene>
    <name evidence="2" type="ORF">SO802_010252</name>
</gene>
<feature type="compositionally biased region" description="Low complexity" evidence="1">
    <location>
        <begin position="44"/>
        <end position="55"/>
    </location>
</feature>
<dbReference type="Proteomes" id="UP001459277">
    <property type="component" value="Unassembled WGS sequence"/>
</dbReference>
<evidence type="ECO:0000313" key="3">
    <source>
        <dbReference type="Proteomes" id="UP001459277"/>
    </source>
</evidence>
<proteinExistence type="predicted"/>
<comment type="caution">
    <text evidence="2">The sequence shown here is derived from an EMBL/GenBank/DDBJ whole genome shotgun (WGS) entry which is preliminary data.</text>
</comment>